<evidence type="ECO:0000256" key="7">
    <source>
        <dbReference type="ARBA" id="ARBA00022989"/>
    </source>
</evidence>
<comment type="subcellular location">
    <subcellularLocation>
        <location evidence="1">Cell membrane</location>
        <topology evidence="1">Multi-pass membrane protein</topology>
    </subcellularLocation>
</comment>
<gene>
    <name evidence="15" type="primary">cls</name>
    <name evidence="15" type="ORF">H8708_03195</name>
</gene>
<evidence type="ECO:0000256" key="4">
    <source>
        <dbReference type="ARBA" id="ARBA00022679"/>
    </source>
</evidence>
<dbReference type="EMBL" id="JACRTJ010000007">
    <property type="protein sequence ID" value="MBC8598240.1"/>
    <property type="molecule type" value="Genomic_DNA"/>
</dbReference>
<dbReference type="CDD" id="cd09160">
    <property type="entry name" value="PLDc_SMU_988_like_2"/>
    <property type="match status" value="1"/>
</dbReference>
<protein>
    <recommendedName>
        <fullName evidence="12">Cardiolipin synthase</fullName>
        <ecNumber evidence="12">2.7.8.-</ecNumber>
    </recommendedName>
</protein>
<feature type="domain" description="PLD phosphodiesterase" evidence="14">
    <location>
        <begin position="426"/>
        <end position="453"/>
    </location>
</feature>
<evidence type="ECO:0000256" key="6">
    <source>
        <dbReference type="ARBA" id="ARBA00022737"/>
    </source>
</evidence>
<accession>A0ABR7NQ51</accession>
<feature type="transmembrane region" description="Helical" evidence="13">
    <location>
        <begin position="70"/>
        <end position="90"/>
    </location>
</feature>
<dbReference type="PROSITE" id="PS50035">
    <property type="entry name" value="PLD"/>
    <property type="match status" value="2"/>
</dbReference>
<dbReference type="InterPro" id="IPR027379">
    <property type="entry name" value="CLS_N"/>
</dbReference>
<evidence type="ECO:0000256" key="9">
    <source>
        <dbReference type="ARBA" id="ARBA00023136"/>
    </source>
</evidence>
<dbReference type="InterPro" id="IPR022924">
    <property type="entry name" value="Cardiolipin_synthase"/>
</dbReference>
<sequence>MRAEQKTDVKNSVGRMAFVILSVLIQAGWILLIVLRLNRYSWLIALISTIAAMVVVLRIYASRENSAYKILWIMLILAAPVMGLCLYLLLGHSMVLRFMTKRHGEIKGKLADLIAQDPKVLEEMDAQDRAVANQSRYISNFGKYPVYRNTDVEFYGDASDGLEAQKKALSEAKTFIFMEYHAIEDSTSFAGIREILARKVKEGVEVRLLYDDVGSVGFISPEFIKRMEADGIQCRVFNPMVPMLHVFMNNRDHRKITVVDGKVGFTGGYNLADEYFNLTSPYGHWKDTGVRLEGDAVKNLTVLFLEMWNSVKVTDMDFARYLPDPGYTAKGRGFVQPYGDNPLDGEPVGENVYMNVIKNAKDYVYFTTPYLIVSDELGRELRLAAKRGVDVRLITPGIPDKKAVFQVTRSYYAGLVRDGVRIYEYTPGFIHAKQCVCDGETAVVGTINLDYRSLYLHFENGVFLYDCEAIKDIKADFDGLFPICQEVTEEYRSGRSAVLRIGQCILRLAAPLL</sequence>
<evidence type="ECO:0000256" key="10">
    <source>
        <dbReference type="ARBA" id="ARBA00023209"/>
    </source>
</evidence>
<feature type="domain" description="PLD phosphodiesterase" evidence="14">
    <location>
        <begin position="248"/>
        <end position="275"/>
    </location>
</feature>
<dbReference type="Proteomes" id="UP000647491">
    <property type="component" value="Unassembled WGS sequence"/>
</dbReference>
<dbReference type="Pfam" id="PF13396">
    <property type="entry name" value="PLDc_N"/>
    <property type="match status" value="1"/>
</dbReference>
<keyword evidence="4" id="KW-0808">Transferase</keyword>
<dbReference type="InterPro" id="IPR025202">
    <property type="entry name" value="PLD-like_dom"/>
</dbReference>
<organism evidence="15 16">
    <name type="scientific">Enterocloster hominis</name>
    <name type="common">ex Liu et al. 2021</name>
    <dbReference type="NCBI Taxonomy" id="2763663"/>
    <lineage>
        <taxon>Bacteria</taxon>
        <taxon>Bacillati</taxon>
        <taxon>Bacillota</taxon>
        <taxon>Clostridia</taxon>
        <taxon>Lachnospirales</taxon>
        <taxon>Lachnospiraceae</taxon>
        <taxon>Enterocloster</taxon>
    </lineage>
</organism>
<dbReference type="Pfam" id="PF13091">
    <property type="entry name" value="PLDc_2"/>
    <property type="match status" value="2"/>
</dbReference>
<feature type="transmembrane region" description="Helical" evidence="13">
    <location>
        <begin position="12"/>
        <end position="34"/>
    </location>
</feature>
<evidence type="ECO:0000313" key="15">
    <source>
        <dbReference type="EMBL" id="MBC8598240.1"/>
    </source>
</evidence>
<keyword evidence="6" id="KW-0677">Repeat</keyword>
<evidence type="ECO:0000256" key="12">
    <source>
        <dbReference type="NCBIfam" id="TIGR04265"/>
    </source>
</evidence>
<evidence type="ECO:0000259" key="14">
    <source>
        <dbReference type="PROSITE" id="PS50035"/>
    </source>
</evidence>
<evidence type="ECO:0000313" key="16">
    <source>
        <dbReference type="Proteomes" id="UP000647491"/>
    </source>
</evidence>
<dbReference type="RefSeq" id="WP_262426938.1">
    <property type="nucleotide sequence ID" value="NZ_JACRTJ010000007.1"/>
</dbReference>
<keyword evidence="5 13" id="KW-0812">Transmembrane</keyword>
<keyword evidence="2" id="KW-1003">Cell membrane</keyword>
<evidence type="ECO:0000256" key="11">
    <source>
        <dbReference type="ARBA" id="ARBA00023264"/>
    </source>
</evidence>
<keyword evidence="7 13" id="KW-1133">Transmembrane helix</keyword>
<dbReference type="PANTHER" id="PTHR21248:SF22">
    <property type="entry name" value="PHOSPHOLIPASE D"/>
    <property type="match status" value="1"/>
</dbReference>
<dbReference type="PANTHER" id="PTHR21248">
    <property type="entry name" value="CARDIOLIPIN SYNTHASE"/>
    <property type="match status" value="1"/>
</dbReference>
<evidence type="ECO:0000256" key="13">
    <source>
        <dbReference type="SAM" id="Phobius"/>
    </source>
</evidence>
<dbReference type="NCBIfam" id="TIGR04265">
    <property type="entry name" value="bac_cardiolipin"/>
    <property type="match status" value="1"/>
</dbReference>
<keyword evidence="10" id="KW-0594">Phospholipid biosynthesis</keyword>
<evidence type="ECO:0000256" key="5">
    <source>
        <dbReference type="ARBA" id="ARBA00022692"/>
    </source>
</evidence>
<evidence type="ECO:0000256" key="2">
    <source>
        <dbReference type="ARBA" id="ARBA00022475"/>
    </source>
</evidence>
<evidence type="ECO:0000256" key="3">
    <source>
        <dbReference type="ARBA" id="ARBA00022516"/>
    </source>
</evidence>
<comment type="caution">
    <text evidence="15">The sequence shown here is derived from an EMBL/GenBank/DDBJ whole genome shotgun (WGS) entry which is preliminary data.</text>
</comment>
<keyword evidence="3" id="KW-0444">Lipid biosynthesis</keyword>
<evidence type="ECO:0000256" key="8">
    <source>
        <dbReference type="ARBA" id="ARBA00023098"/>
    </source>
</evidence>
<name>A0ABR7NQ51_9FIRM</name>
<feature type="transmembrane region" description="Helical" evidence="13">
    <location>
        <begin position="40"/>
        <end position="61"/>
    </location>
</feature>
<dbReference type="CDD" id="cd09154">
    <property type="entry name" value="PLDc_SMU_988_like_1"/>
    <property type="match status" value="1"/>
</dbReference>
<dbReference type="SUPFAM" id="SSF56024">
    <property type="entry name" value="Phospholipase D/nuclease"/>
    <property type="match status" value="2"/>
</dbReference>
<reference evidence="15 16" key="1">
    <citation type="submission" date="2020-08" db="EMBL/GenBank/DDBJ databases">
        <title>Genome public.</title>
        <authorList>
            <person name="Liu C."/>
            <person name="Sun Q."/>
        </authorList>
    </citation>
    <scope>NUCLEOTIDE SEQUENCE [LARGE SCALE GENOMIC DNA]</scope>
    <source>
        <strain evidence="15 16">BX10</strain>
    </source>
</reference>
<dbReference type="SMART" id="SM00155">
    <property type="entry name" value="PLDc"/>
    <property type="match status" value="2"/>
</dbReference>
<keyword evidence="9 13" id="KW-0472">Membrane</keyword>
<proteinExistence type="predicted"/>
<evidence type="ECO:0000256" key="1">
    <source>
        <dbReference type="ARBA" id="ARBA00004651"/>
    </source>
</evidence>
<keyword evidence="11" id="KW-1208">Phospholipid metabolism</keyword>
<keyword evidence="8" id="KW-0443">Lipid metabolism</keyword>
<dbReference type="EC" id="2.7.8.-" evidence="12"/>
<dbReference type="InterPro" id="IPR001736">
    <property type="entry name" value="PLipase_D/transphosphatidylase"/>
</dbReference>
<dbReference type="Gene3D" id="3.30.870.10">
    <property type="entry name" value="Endonuclease Chain A"/>
    <property type="match status" value="2"/>
</dbReference>
<keyword evidence="16" id="KW-1185">Reference proteome</keyword>